<keyword evidence="2" id="KW-0805">Transcription regulation</keyword>
<evidence type="ECO:0000256" key="4">
    <source>
        <dbReference type="ARBA" id="ARBA00023163"/>
    </source>
</evidence>
<gene>
    <name evidence="8" type="primary">devR</name>
    <name evidence="8" type="ORF">SAMEA4384403_02163</name>
</gene>
<dbReference type="InterPro" id="IPR001789">
    <property type="entry name" value="Sig_transdc_resp-reg_receiver"/>
</dbReference>
<dbReference type="CDD" id="cd06170">
    <property type="entry name" value="LuxR_C_like"/>
    <property type="match status" value="1"/>
</dbReference>
<evidence type="ECO:0000313" key="9">
    <source>
        <dbReference type="Proteomes" id="UP000242084"/>
    </source>
</evidence>
<dbReference type="SUPFAM" id="SSF46894">
    <property type="entry name" value="C-terminal effector domain of the bipartite response regulators"/>
    <property type="match status" value="1"/>
</dbReference>
<dbReference type="GO" id="GO:0000160">
    <property type="term" value="P:phosphorelay signal transduction system"/>
    <property type="evidence" value="ECO:0007669"/>
    <property type="project" value="InterPro"/>
</dbReference>
<organism evidence="8 9">
    <name type="scientific">Mammaliicoccus stepanovicii</name>
    <dbReference type="NCBI Taxonomy" id="643214"/>
    <lineage>
        <taxon>Bacteria</taxon>
        <taxon>Bacillati</taxon>
        <taxon>Bacillota</taxon>
        <taxon>Bacilli</taxon>
        <taxon>Bacillales</taxon>
        <taxon>Staphylococcaceae</taxon>
        <taxon>Mammaliicoccus</taxon>
    </lineage>
</organism>
<dbReference type="Gene3D" id="3.40.50.2300">
    <property type="match status" value="1"/>
</dbReference>
<evidence type="ECO:0000259" key="7">
    <source>
        <dbReference type="PROSITE" id="PS50110"/>
    </source>
</evidence>
<feature type="modified residue" description="4-aspartylphosphate" evidence="5">
    <location>
        <position position="54"/>
    </location>
</feature>
<feature type="domain" description="Response regulatory" evidence="7">
    <location>
        <begin position="3"/>
        <end position="119"/>
    </location>
</feature>
<dbReference type="Pfam" id="PF00072">
    <property type="entry name" value="Response_reg"/>
    <property type="match status" value="1"/>
</dbReference>
<accession>A0A240A3C7</accession>
<dbReference type="PANTHER" id="PTHR43214:SF42">
    <property type="entry name" value="TRANSCRIPTIONAL REGULATORY PROTEIN DESR"/>
    <property type="match status" value="1"/>
</dbReference>
<keyword evidence="9" id="KW-1185">Reference proteome</keyword>
<dbReference type="AlphaFoldDB" id="A0A240A3C7"/>
<dbReference type="InterPro" id="IPR016032">
    <property type="entry name" value="Sig_transdc_resp-reg_C-effctor"/>
</dbReference>
<dbReference type="GO" id="GO:0006355">
    <property type="term" value="P:regulation of DNA-templated transcription"/>
    <property type="evidence" value="ECO:0007669"/>
    <property type="project" value="InterPro"/>
</dbReference>
<evidence type="ECO:0000259" key="6">
    <source>
        <dbReference type="PROSITE" id="PS50043"/>
    </source>
</evidence>
<evidence type="ECO:0000313" key="8">
    <source>
        <dbReference type="EMBL" id="SNV77865.1"/>
    </source>
</evidence>
<dbReference type="Proteomes" id="UP000242084">
    <property type="component" value="Chromosome 1"/>
</dbReference>
<keyword evidence="3" id="KW-0238">DNA-binding</keyword>
<dbReference type="CDD" id="cd19930">
    <property type="entry name" value="REC_DesR-like"/>
    <property type="match status" value="1"/>
</dbReference>
<reference evidence="8 9" key="1">
    <citation type="submission" date="2017-06" db="EMBL/GenBank/DDBJ databases">
        <authorList>
            <consortium name="Pathogen Informatics"/>
        </authorList>
    </citation>
    <scope>NUCLEOTIDE SEQUENCE [LARGE SCALE GENOMIC DNA]</scope>
    <source>
        <strain evidence="8 9">NCTC13839</strain>
    </source>
</reference>
<keyword evidence="1 5" id="KW-0597">Phosphoprotein</keyword>
<keyword evidence="4" id="KW-0804">Transcription</keyword>
<dbReference type="PANTHER" id="PTHR43214">
    <property type="entry name" value="TWO-COMPONENT RESPONSE REGULATOR"/>
    <property type="match status" value="1"/>
</dbReference>
<dbReference type="RefSeq" id="WP_095089476.1">
    <property type="nucleotide sequence ID" value="NZ_BMDM01000001.1"/>
</dbReference>
<evidence type="ECO:0000256" key="3">
    <source>
        <dbReference type="ARBA" id="ARBA00023125"/>
    </source>
</evidence>
<dbReference type="InterPro" id="IPR039420">
    <property type="entry name" value="WalR-like"/>
</dbReference>
<dbReference type="GO" id="GO:0003677">
    <property type="term" value="F:DNA binding"/>
    <property type="evidence" value="ECO:0007669"/>
    <property type="project" value="UniProtKB-KW"/>
</dbReference>
<evidence type="ECO:0000256" key="1">
    <source>
        <dbReference type="ARBA" id="ARBA00022553"/>
    </source>
</evidence>
<dbReference type="PRINTS" id="PR00038">
    <property type="entry name" value="HTHLUXR"/>
</dbReference>
<dbReference type="EMBL" id="LT906462">
    <property type="protein sequence ID" value="SNV77865.1"/>
    <property type="molecule type" value="Genomic_DNA"/>
</dbReference>
<sequence length="200" mass="22798">MISVVIAEDQEMLRNAMVQLMELNGEIEIIGDVSNGDEAIDLVHKLQPNVAVLDVEMPRKTGLEVLKEIKQQKYNTKVVIVTTFKRPGYFENAVANDVDAYVLKERSIEELVRTIKNVMNGEKEYSESLMTSMFKDKNPLSIKEQLVLKEIGKGLSSKDISKELFLSDGTIRNYTSTIIEKLEADNRFEAWRIAKEKGWI</sequence>
<proteinExistence type="predicted"/>
<dbReference type="SUPFAM" id="SSF52172">
    <property type="entry name" value="CheY-like"/>
    <property type="match status" value="1"/>
</dbReference>
<evidence type="ECO:0000256" key="5">
    <source>
        <dbReference type="PROSITE-ProRule" id="PRU00169"/>
    </source>
</evidence>
<dbReference type="Pfam" id="PF00196">
    <property type="entry name" value="GerE"/>
    <property type="match status" value="1"/>
</dbReference>
<dbReference type="InterPro" id="IPR000792">
    <property type="entry name" value="Tscrpt_reg_LuxR_C"/>
</dbReference>
<feature type="domain" description="HTH luxR-type" evidence="6">
    <location>
        <begin position="133"/>
        <end position="198"/>
    </location>
</feature>
<dbReference type="SMART" id="SM00421">
    <property type="entry name" value="HTH_LUXR"/>
    <property type="match status" value="1"/>
</dbReference>
<name>A0A240A3C7_9STAP</name>
<dbReference type="PROSITE" id="PS50043">
    <property type="entry name" value="HTH_LUXR_2"/>
    <property type="match status" value="1"/>
</dbReference>
<dbReference type="InterPro" id="IPR011006">
    <property type="entry name" value="CheY-like_superfamily"/>
</dbReference>
<dbReference type="OrthoDB" id="9780153at2"/>
<dbReference type="SMART" id="SM00448">
    <property type="entry name" value="REC"/>
    <property type="match status" value="1"/>
</dbReference>
<protein>
    <submittedName>
        <fullName evidence="8">Response regulator</fullName>
    </submittedName>
</protein>
<dbReference type="KEGG" id="sste:SAMEA4384403_2163"/>
<dbReference type="PROSITE" id="PS50110">
    <property type="entry name" value="RESPONSE_REGULATORY"/>
    <property type="match status" value="1"/>
</dbReference>
<evidence type="ECO:0000256" key="2">
    <source>
        <dbReference type="ARBA" id="ARBA00023015"/>
    </source>
</evidence>